<evidence type="ECO:0000313" key="13">
    <source>
        <dbReference type="EMBL" id="UOP57143.1"/>
    </source>
</evidence>
<keyword evidence="9" id="KW-0539">Nucleus</keyword>
<dbReference type="EMBL" id="OM056814">
    <property type="protein sequence ID" value="UOP57143.1"/>
    <property type="molecule type" value="mRNA"/>
</dbReference>
<dbReference type="GO" id="GO:0141221">
    <property type="term" value="F:histone deacetylase activity, hydrolytic mechanism"/>
    <property type="evidence" value="ECO:0007669"/>
    <property type="project" value="UniProtKB-EC"/>
</dbReference>
<dbReference type="Pfam" id="PF09757">
    <property type="entry name" value="Arb2-like"/>
    <property type="match status" value="1"/>
</dbReference>
<feature type="region of interest" description="Disordered" evidence="10">
    <location>
        <begin position="1"/>
        <end position="25"/>
    </location>
</feature>
<dbReference type="GO" id="GO:0000118">
    <property type="term" value="C:histone deacetylase complex"/>
    <property type="evidence" value="ECO:0007669"/>
    <property type="project" value="TreeGrafter"/>
</dbReference>
<dbReference type="InterPro" id="IPR000286">
    <property type="entry name" value="HDACs"/>
</dbReference>
<evidence type="ECO:0000256" key="4">
    <source>
        <dbReference type="ARBA" id="ARBA00022491"/>
    </source>
</evidence>
<dbReference type="InterPro" id="IPR037138">
    <property type="entry name" value="His_deacetylse_dom_sf"/>
</dbReference>
<keyword evidence="5" id="KW-0378">Hydrolase</keyword>
<dbReference type="PANTHER" id="PTHR10625:SF5">
    <property type="entry name" value="HISTONE DEACETYLASE"/>
    <property type="match status" value="1"/>
</dbReference>
<evidence type="ECO:0000259" key="12">
    <source>
        <dbReference type="Pfam" id="PF09757"/>
    </source>
</evidence>
<accession>A0A8T9MZI9</accession>
<keyword evidence="6" id="KW-0156">Chromatin regulator</keyword>
<evidence type="ECO:0000256" key="7">
    <source>
        <dbReference type="ARBA" id="ARBA00023015"/>
    </source>
</evidence>
<sequence>MSFPHPHPNGSSQPLTQPSPILLDDNDQDEDIVFQGISHSPPQGFGTSMSLPPSQLISSSVHHNAATFHAAIHANIPAPPLPSISPALLQAPVRSTSFAAAPTAAVTATSDDAARLEAQSAATSSLSSRFSPPQDRYPTGLVYDVLMMLHANPVDSDHPEDPIRIHKIFGLLQKEGCVSRMKRIPTREVLRDEVRLVHEQGIWDGLERSAQYDRERLAEQTNYLERLDSLYVNEHSALAARLSCGGAIELCDAIASGRIHNGFAIIRPPGHHAEPARSMGFCFYNNVAVATRYLLQKYKDGERKIKKVLILDWDVHHGNGTQRAFEDDADVLYISLHRYDNGSFYPGGKYGSDDSVGSGPGEGRSVNIPWPCPGMGDGDYLYAFDQVVMPIARDFAPDFVIISAGFDAAEGDPIGHNNVTPTGYALMAHSLASLAEGRLAVILEGGYNPDAIAASALAVTKIILREPAPRPTQKSLKVSILAAQAVQRVAHIQSKYWSNVVTTSVHAADAAGDASVGKLRISDLLRSHRRYALHQRYDLDLVPIQQRIHHAEAGQALATPDILDNETVVFFAHDMGNLRADPVALNTTCERELGYIVDSSTKVLDWAHAKGYAILDVNVLQQLPDENIPAFKTTGKSVTAADKQFHQDVTQLLVYLFDNLISLSKVRNLVLIGHGMATHGILSLLDERRKVWAQTAAVVNVIGMHTIPEVSPKHSDSVALRKWYYKRSKVITSALHPVWNDEDGPTRRMGKVEASRKSLSPLFPFVASPSRLSSREGHKTSDLCLPLFPLSPLPLATGHLCTAEVKTIKVLDSSFPDIAAFIESKLRQHMARGADLDA</sequence>
<feature type="domain" description="Arb2-like" evidence="12">
    <location>
        <begin position="520"/>
        <end position="757"/>
    </location>
</feature>
<keyword evidence="7" id="KW-0805">Transcription regulation</keyword>
<dbReference type="GO" id="GO:0040029">
    <property type="term" value="P:epigenetic regulation of gene expression"/>
    <property type="evidence" value="ECO:0007669"/>
    <property type="project" value="TreeGrafter"/>
</dbReference>
<evidence type="ECO:0000259" key="11">
    <source>
        <dbReference type="Pfam" id="PF00850"/>
    </source>
</evidence>
<dbReference type="EC" id="3.5.1.98" evidence="3"/>
<evidence type="ECO:0000256" key="1">
    <source>
        <dbReference type="ARBA" id="ARBA00004123"/>
    </source>
</evidence>
<dbReference type="Gene3D" id="3.40.800.20">
    <property type="entry name" value="Histone deacetylase domain"/>
    <property type="match status" value="1"/>
</dbReference>
<protein>
    <recommendedName>
        <fullName evidence="3">histone deacetylase</fullName>
        <ecNumber evidence="3">3.5.1.98</ecNumber>
    </recommendedName>
</protein>
<evidence type="ECO:0000256" key="5">
    <source>
        <dbReference type="ARBA" id="ARBA00022801"/>
    </source>
</evidence>
<dbReference type="InterPro" id="IPR023696">
    <property type="entry name" value="Ureohydrolase_dom_sf"/>
</dbReference>
<feature type="compositionally biased region" description="Polar residues" evidence="10">
    <location>
        <begin position="9"/>
        <end position="19"/>
    </location>
</feature>
<feature type="domain" description="Histone deacetylase" evidence="11">
    <location>
        <begin position="158"/>
        <end position="462"/>
    </location>
</feature>
<keyword evidence="4" id="KW-0678">Repressor</keyword>
<reference evidence="13" key="1">
    <citation type="submission" date="2021-12" db="EMBL/GenBank/DDBJ databases">
        <authorList>
            <person name="Beltramo D.M."/>
            <person name="Soria N.W."/>
        </authorList>
    </citation>
    <scope>NUCLEOTIDE SEQUENCE</scope>
</reference>
<keyword evidence="8" id="KW-0804">Transcription</keyword>
<evidence type="ECO:0000256" key="2">
    <source>
        <dbReference type="ARBA" id="ARBA00007738"/>
    </source>
</evidence>
<dbReference type="Pfam" id="PF00850">
    <property type="entry name" value="Hist_deacetyl"/>
    <property type="match status" value="1"/>
</dbReference>
<dbReference type="InterPro" id="IPR019154">
    <property type="entry name" value="Arb2-like_domain"/>
</dbReference>
<evidence type="ECO:0000256" key="10">
    <source>
        <dbReference type="SAM" id="MobiDB-lite"/>
    </source>
</evidence>
<name>A0A8T9MZI9_9BASI</name>
<evidence type="ECO:0000256" key="3">
    <source>
        <dbReference type="ARBA" id="ARBA00012111"/>
    </source>
</evidence>
<dbReference type="PRINTS" id="PR01270">
    <property type="entry name" value="HDASUPER"/>
</dbReference>
<comment type="subcellular location">
    <subcellularLocation>
        <location evidence="1">Nucleus</location>
    </subcellularLocation>
</comment>
<evidence type="ECO:0000256" key="6">
    <source>
        <dbReference type="ARBA" id="ARBA00022853"/>
    </source>
</evidence>
<evidence type="ECO:0000256" key="9">
    <source>
        <dbReference type="ARBA" id="ARBA00023242"/>
    </source>
</evidence>
<proteinExistence type="evidence at transcript level"/>
<dbReference type="InterPro" id="IPR023801">
    <property type="entry name" value="His_deacetylse_dom"/>
</dbReference>
<organism evidence="13">
    <name type="scientific">Thecaphora frezii</name>
    <dbReference type="NCBI Taxonomy" id="1269715"/>
    <lineage>
        <taxon>Eukaryota</taxon>
        <taxon>Fungi</taxon>
        <taxon>Dikarya</taxon>
        <taxon>Basidiomycota</taxon>
        <taxon>Ustilaginomycotina</taxon>
        <taxon>Ustilaginomycetes</taxon>
        <taxon>Urocystidales</taxon>
        <taxon>Glomosporiaceae</taxon>
        <taxon>Thecaphora</taxon>
    </lineage>
</organism>
<dbReference type="PANTHER" id="PTHR10625">
    <property type="entry name" value="HISTONE DEACETYLASE HDAC1-RELATED"/>
    <property type="match status" value="1"/>
</dbReference>
<dbReference type="AlphaFoldDB" id="A0A8T9MZI9"/>
<evidence type="ECO:0000256" key="8">
    <source>
        <dbReference type="ARBA" id="ARBA00023163"/>
    </source>
</evidence>
<dbReference type="SUPFAM" id="SSF52768">
    <property type="entry name" value="Arginase/deacetylase"/>
    <property type="match status" value="1"/>
</dbReference>
<comment type="similarity">
    <text evidence="2">Belongs to the histone deacetylase family. HD type 2 subfamily.</text>
</comment>